<evidence type="ECO:0000313" key="2">
    <source>
        <dbReference type="EMBL" id="OES45619.1"/>
    </source>
</evidence>
<proteinExistence type="predicted"/>
<organism evidence="2 3">
    <name type="scientific">Domibacillus iocasae</name>
    <dbReference type="NCBI Taxonomy" id="1714016"/>
    <lineage>
        <taxon>Bacteria</taxon>
        <taxon>Bacillati</taxon>
        <taxon>Bacillota</taxon>
        <taxon>Bacilli</taxon>
        <taxon>Bacillales</taxon>
        <taxon>Bacillaceae</taxon>
        <taxon>Domibacillus</taxon>
    </lineage>
</organism>
<dbReference type="PANTHER" id="PTHR42951">
    <property type="entry name" value="METALLO-BETA-LACTAMASE DOMAIN-CONTAINING"/>
    <property type="match status" value="1"/>
</dbReference>
<evidence type="ECO:0000259" key="1">
    <source>
        <dbReference type="SMART" id="SM00849"/>
    </source>
</evidence>
<dbReference type="InterPro" id="IPR037482">
    <property type="entry name" value="ST1585_MBL-fold"/>
</dbReference>
<dbReference type="PANTHER" id="PTHR42951:SF22">
    <property type="entry name" value="METALLO BETA-LACTAMASE SUPERFAMILY LIPOPROTEIN"/>
    <property type="match status" value="1"/>
</dbReference>
<feature type="domain" description="Metallo-beta-lactamase" evidence="1">
    <location>
        <begin position="23"/>
        <end position="226"/>
    </location>
</feature>
<dbReference type="Gene3D" id="3.60.15.10">
    <property type="entry name" value="Ribonuclease Z/Hydroxyacylglutathione hydrolase-like"/>
    <property type="match status" value="1"/>
</dbReference>
<dbReference type="EMBL" id="MAMP01000012">
    <property type="protein sequence ID" value="OES45619.1"/>
    <property type="molecule type" value="Genomic_DNA"/>
</dbReference>
<gene>
    <name evidence="2" type="ORF">BA724_02065</name>
</gene>
<sequence length="306" mass="34316">MSAVSLGYDLSLIDLHDSGFSRRTGSYVFHESKKAIIETSASPSVPYLLDGLKELEISPEEIEYVIVTHIHLDHSGGAGLFLQSCPNAKLVVHPKGARHLADPSRLIASAKRVYGDQFDNLFDPIVPVPKERIIEMEDGGKLDLGGRELTFIHTPGHANHHFSIYDKKSNGIFTGDTAGIQYAQLTDEAFPFYLPTTSPNQFNPDEMKKSIQKMMVFQPERIYFGHYGMTEDPKTAIDMVLEWLDVFMETAEGITDAGELAILLYSRAQQYLFQNGIDDDHPVYDILRIDFPVCSQGIILYKELNT</sequence>
<reference evidence="2 3" key="1">
    <citation type="submission" date="2016-06" db="EMBL/GenBank/DDBJ databases">
        <title>Domibacillus iocasae genome sequencing.</title>
        <authorList>
            <person name="Verma A."/>
            <person name="Pal Y."/>
            <person name="Ojha A.K."/>
            <person name="Krishnamurthi S."/>
        </authorList>
    </citation>
    <scope>NUCLEOTIDE SEQUENCE [LARGE SCALE GENOMIC DNA]</scope>
    <source>
        <strain evidence="2 3">DSM 29979</strain>
    </source>
</reference>
<dbReference type="InterPro" id="IPR050855">
    <property type="entry name" value="NDM-1-like"/>
</dbReference>
<dbReference type="STRING" id="1714016.BA724_02065"/>
<dbReference type="CDD" id="cd07726">
    <property type="entry name" value="ST1585-like_MBL-fold"/>
    <property type="match status" value="1"/>
</dbReference>
<evidence type="ECO:0000313" key="3">
    <source>
        <dbReference type="Proteomes" id="UP000095658"/>
    </source>
</evidence>
<dbReference type="OrthoDB" id="9761531at2"/>
<dbReference type="InterPro" id="IPR001279">
    <property type="entry name" value="Metallo-B-lactamas"/>
</dbReference>
<accession>A0A1E7DRG0</accession>
<dbReference type="RefSeq" id="WP_069937616.1">
    <property type="nucleotide sequence ID" value="NZ_MAMP01000012.1"/>
</dbReference>
<protein>
    <submittedName>
        <fullName evidence="2">MBL fold metallo-hydrolase</fullName>
    </submittedName>
</protein>
<dbReference type="GO" id="GO:0016787">
    <property type="term" value="F:hydrolase activity"/>
    <property type="evidence" value="ECO:0007669"/>
    <property type="project" value="UniProtKB-KW"/>
</dbReference>
<comment type="caution">
    <text evidence="2">The sequence shown here is derived from an EMBL/GenBank/DDBJ whole genome shotgun (WGS) entry which is preliminary data.</text>
</comment>
<keyword evidence="2" id="KW-0378">Hydrolase</keyword>
<keyword evidence="3" id="KW-1185">Reference proteome</keyword>
<dbReference type="Proteomes" id="UP000095658">
    <property type="component" value="Unassembled WGS sequence"/>
</dbReference>
<dbReference type="SUPFAM" id="SSF56281">
    <property type="entry name" value="Metallo-hydrolase/oxidoreductase"/>
    <property type="match status" value="1"/>
</dbReference>
<dbReference type="InterPro" id="IPR036866">
    <property type="entry name" value="RibonucZ/Hydroxyglut_hydro"/>
</dbReference>
<dbReference type="AlphaFoldDB" id="A0A1E7DRG0"/>
<dbReference type="Pfam" id="PF00753">
    <property type="entry name" value="Lactamase_B"/>
    <property type="match status" value="1"/>
</dbReference>
<dbReference type="SMART" id="SM00849">
    <property type="entry name" value="Lactamase_B"/>
    <property type="match status" value="1"/>
</dbReference>
<name>A0A1E7DRG0_9BACI</name>